<proteinExistence type="predicted"/>
<organism evidence="2 3">
    <name type="scientific">Agrocybe chaxingu</name>
    <dbReference type="NCBI Taxonomy" id="84603"/>
    <lineage>
        <taxon>Eukaryota</taxon>
        <taxon>Fungi</taxon>
        <taxon>Dikarya</taxon>
        <taxon>Basidiomycota</taxon>
        <taxon>Agaricomycotina</taxon>
        <taxon>Agaricomycetes</taxon>
        <taxon>Agaricomycetidae</taxon>
        <taxon>Agaricales</taxon>
        <taxon>Agaricineae</taxon>
        <taxon>Strophariaceae</taxon>
        <taxon>Agrocybe</taxon>
    </lineage>
</organism>
<protein>
    <submittedName>
        <fullName evidence="2">Uncharacterized protein</fullName>
    </submittedName>
</protein>
<evidence type="ECO:0000313" key="2">
    <source>
        <dbReference type="EMBL" id="KAJ3509860.1"/>
    </source>
</evidence>
<name>A0A9W8MU16_9AGAR</name>
<evidence type="ECO:0000313" key="3">
    <source>
        <dbReference type="Proteomes" id="UP001148786"/>
    </source>
</evidence>
<sequence>MNISDEATCQATTTVINVQQDELTTVGAQGAESHNRRQQVQNMGNNGCRSSGQHTSAPIRLSEVQSVALRPSWSPGLLLPFPSVRRPSGLPVSLSLSPASIPVSLFLSPTTGLHNPVPAALDAVARNVAHLLA</sequence>
<gene>
    <name evidence="2" type="ORF">NLJ89_g4991</name>
</gene>
<accession>A0A9W8MU16</accession>
<evidence type="ECO:0000256" key="1">
    <source>
        <dbReference type="SAM" id="MobiDB-lite"/>
    </source>
</evidence>
<dbReference type="EMBL" id="JANKHO010000444">
    <property type="protein sequence ID" value="KAJ3509860.1"/>
    <property type="molecule type" value="Genomic_DNA"/>
</dbReference>
<comment type="caution">
    <text evidence="2">The sequence shown here is derived from an EMBL/GenBank/DDBJ whole genome shotgun (WGS) entry which is preliminary data.</text>
</comment>
<dbReference type="AlphaFoldDB" id="A0A9W8MU16"/>
<feature type="compositionally biased region" description="Polar residues" evidence="1">
    <location>
        <begin position="38"/>
        <end position="56"/>
    </location>
</feature>
<reference evidence="2" key="1">
    <citation type="submission" date="2022-07" db="EMBL/GenBank/DDBJ databases">
        <title>Genome Sequence of Agrocybe chaxingu.</title>
        <authorList>
            <person name="Buettner E."/>
        </authorList>
    </citation>
    <scope>NUCLEOTIDE SEQUENCE</scope>
    <source>
        <strain evidence="2">MP-N11</strain>
    </source>
</reference>
<dbReference type="Proteomes" id="UP001148786">
    <property type="component" value="Unassembled WGS sequence"/>
</dbReference>
<keyword evidence="3" id="KW-1185">Reference proteome</keyword>
<feature type="region of interest" description="Disordered" evidence="1">
    <location>
        <begin position="29"/>
        <end position="57"/>
    </location>
</feature>